<evidence type="ECO:0000313" key="3">
    <source>
        <dbReference type="EMBL" id="PRW32939.1"/>
    </source>
</evidence>
<reference evidence="3 4" key="1">
    <citation type="journal article" date="2018" name="Plant J.">
        <title>Genome sequences of Chlorella sorokiniana UTEX 1602 and Micractinium conductrix SAG 241.80: implications to maltose excretion by a green alga.</title>
        <authorList>
            <person name="Arriola M.B."/>
            <person name="Velmurugan N."/>
            <person name="Zhang Y."/>
            <person name="Plunkett M.H."/>
            <person name="Hondzo H."/>
            <person name="Barney B.M."/>
        </authorList>
    </citation>
    <scope>NUCLEOTIDE SEQUENCE [LARGE SCALE GENOMIC DNA]</scope>
    <source>
        <strain evidence="4">UTEX 1602</strain>
    </source>
</reference>
<feature type="transmembrane region" description="Helical" evidence="1">
    <location>
        <begin position="32"/>
        <end position="50"/>
    </location>
</feature>
<accession>A0A2P6TFR4</accession>
<proteinExistence type="predicted"/>
<dbReference type="OrthoDB" id="512619at2759"/>
<keyword evidence="4" id="KW-1185">Reference proteome</keyword>
<dbReference type="EMBL" id="LHPG02000018">
    <property type="protein sequence ID" value="PRW32939.1"/>
    <property type="molecule type" value="Genomic_DNA"/>
</dbReference>
<feature type="transmembrane region" description="Helical" evidence="1">
    <location>
        <begin position="140"/>
        <end position="158"/>
    </location>
</feature>
<keyword evidence="1" id="KW-1133">Transmembrane helix</keyword>
<evidence type="ECO:0000256" key="1">
    <source>
        <dbReference type="SAM" id="Phobius"/>
    </source>
</evidence>
<name>A0A2P6TFR4_CHLSO</name>
<dbReference type="AlphaFoldDB" id="A0A2P6TFR4"/>
<gene>
    <name evidence="3" type="ORF">C2E21_8011</name>
</gene>
<sequence>MAVAGVVLGDRAGLDVSGQLLRVLNTLDVPAALAYMLPLLAACYVGVAFADRLEGFSQLRDTFKAALIPQLRILPFWGLGLMALGAGVGEETLFRAFMQEALCGGLADAAPSLPATLTTAAGVAVASVIFGALHALTPTYFLFATGAGALFGVEYLLYGLPTAAVTHWIYDWIALAFILREWGGSSGAEEAG</sequence>
<organism evidence="3 4">
    <name type="scientific">Chlorella sorokiniana</name>
    <name type="common">Freshwater green alga</name>
    <dbReference type="NCBI Taxonomy" id="3076"/>
    <lineage>
        <taxon>Eukaryota</taxon>
        <taxon>Viridiplantae</taxon>
        <taxon>Chlorophyta</taxon>
        <taxon>core chlorophytes</taxon>
        <taxon>Trebouxiophyceae</taxon>
        <taxon>Chlorellales</taxon>
        <taxon>Chlorellaceae</taxon>
        <taxon>Chlorella clade</taxon>
        <taxon>Chlorella</taxon>
    </lineage>
</organism>
<feature type="transmembrane region" description="Helical" evidence="1">
    <location>
        <begin position="71"/>
        <end position="89"/>
    </location>
</feature>
<evidence type="ECO:0000313" key="4">
    <source>
        <dbReference type="Proteomes" id="UP000239899"/>
    </source>
</evidence>
<evidence type="ECO:0000259" key="2">
    <source>
        <dbReference type="Pfam" id="PF02517"/>
    </source>
</evidence>
<feature type="domain" description="CAAX prenyl protease 2/Lysostaphin resistance protein A-like" evidence="2">
    <location>
        <begin position="75"/>
        <end position="173"/>
    </location>
</feature>
<dbReference type="Proteomes" id="UP000239899">
    <property type="component" value="Unassembled WGS sequence"/>
</dbReference>
<keyword evidence="1" id="KW-0472">Membrane</keyword>
<feature type="transmembrane region" description="Helical" evidence="1">
    <location>
        <begin position="109"/>
        <end position="133"/>
    </location>
</feature>
<comment type="caution">
    <text evidence="3">The sequence shown here is derived from an EMBL/GenBank/DDBJ whole genome shotgun (WGS) entry which is preliminary data.</text>
</comment>
<protein>
    <submittedName>
        <fullName evidence="3">Abortive infection</fullName>
    </submittedName>
</protein>
<dbReference type="GO" id="GO:0004175">
    <property type="term" value="F:endopeptidase activity"/>
    <property type="evidence" value="ECO:0007669"/>
    <property type="project" value="UniProtKB-ARBA"/>
</dbReference>
<keyword evidence="1" id="KW-0812">Transmembrane</keyword>
<dbReference type="GO" id="GO:0080120">
    <property type="term" value="P:CAAX-box protein maturation"/>
    <property type="evidence" value="ECO:0007669"/>
    <property type="project" value="UniProtKB-ARBA"/>
</dbReference>
<dbReference type="Pfam" id="PF02517">
    <property type="entry name" value="Rce1-like"/>
    <property type="match status" value="1"/>
</dbReference>
<dbReference type="InterPro" id="IPR003675">
    <property type="entry name" value="Rce1/LyrA-like_dom"/>
</dbReference>